<reference evidence="3" key="2">
    <citation type="journal article" date="2008" name="Nucleic Acids Res.">
        <title>The rice annotation project database (RAP-DB): 2008 update.</title>
        <authorList>
            <consortium name="The rice annotation project (RAP)"/>
        </authorList>
    </citation>
    <scope>GENOME REANNOTATION</scope>
    <source>
        <strain evidence="3">cv. Nipponbare</strain>
    </source>
</reference>
<name>A0A0P0WWH5_ORYSJ</name>
<evidence type="ECO:0000313" key="3">
    <source>
        <dbReference type="Proteomes" id="UP000000763"/>
    </source>
</evidence>
<accession>A0A0P0WWH5</accession>
<reference evidence="3" key="1">
    <citation type="journal article" date="2005" name="Nature">
        <title>The map-based sequence of the rice genome.</title>
        <authorList>
            <consortium name="International rice genome sequencing project (IRGSP)"/>
            <person name="Matsumoto T."/>
            <person name="Wu J."/>
            <person name="Kanamori H."/>
            <person name="Katayose Y."/>
            <person name="Fujisawa M."/>
            <person name="Namiki N."/>
            <person name="Mizuno H."/>
            <person name="Yamamoto K."/>
            <person name="Antonio B.A."/>
            <person name="Baba T."/>
            <person name="Sakata K."/>
            <person name="Nagamura Y."/>
            <person name="Aoki H."/>
            <person name="Arikawa K."/>
            <person name="Arita K."/>
            <person name="Bito T."/>
            <person name="Chiden Y."/>
            <person name="Fujitsuka N."/>
            <person name="Fukunaka R."/>
            <person name="Hamada M."/>
            <person name="Harada C."/>
            <person name="Hayashi A."/>
            <person name="Hijishita S."/>
            <person name="Honda M."/>
            <person name="Hosokawa S."/>
            <person name="Ichikawa Y."/>
            <person name="Idonuma A."/>
            <person name="Iijima M."/>
            <person name="Ikeda M."/>
            <person name="Ikeno M."/>
            <person name="Ito K."/>
            <person name="Ito S."/>
            <person name="Ito T."/>
            <person name="Ito Y."/>
            <person name="Ito Y."/>
            <person name="Iwabuchi A."/>
            <person name="Kamiya K."/>
            <person name="Karasawa W."/>
            <person name="Kurita K."/>
            <person name="Katagiri S."/>
            <person name="Kikuta A."/>
            <person name="Kobayashi H."/>
            <person name="Kobayashi N."/>
            <person name="Machita K."/>
            <person name="Maehara T."/>
            <person name="Masukawa M."/>
            <person name="Mizubayashi T."/>
            <person name="Mukai Y."/>
            <person name="Nagasaki H."/>
            <person name="Nagata Y."/>
            <person name="Naito S."/>
            <person name="Nakashima M."/>
            <person name="Nakama Y."/>
            <person name="Nakamichi Y."/>
            <person name="Nakamura M."/>
            <person name="Meguro A."/>
            <person name="Negishi M."/>
            <person name="Ohta I."/>
            <person name="Ohta T."/>
            <person name="Okamoto M."/>
            <person name="Ono N."/>
            <person name="Saji S."/>
            <person name="Sakaguchi M."/>
            <person name="Sakai K."/>
            <person name="Shibata M."/>
            <person name="Shimokawa T."/>
            <person name="Song J."/>
            <person name="Takazaki Y."/>
            <person name="Terasawa K."/>
            <person name="Tsugane M."/>
            <person name="Tsuji K."/>
            <person name="Ueda S."/>
            <person name="Waki K."/>
            <person name="Yamagata H."/>
            <person name="Yamamoto M."/>
            <person name="Yamamoto S."/>
            <person name="Yamane H."/>
            <person name="Yoshiki S."/>
            <person name="Yoshihara R."/>
            <person name="Yukawa K."/>
            <person name="Zhong H."/>
            <person name="Yano M."/>
            <person name="Yuan Q."/>
            <person name="Ouyang S."/>
            <person name="Liu J."/>
            <person name="Jones K.M."/>
            <person name="Gansberger K."/>
            <person name="Moffat K."/>
            <person name="Hill J."/>
            <person name="Bera J."/>
            <person name="Fadrosh D."/>
            <person name="Jin S."/>
            <person name="Johri S."/>
            <person name="Kim M."/>
            <person name="Overton L."/>
            <person name="Reardon M."/>
            <person name="Tsitrin T."/>
            <person name="Vuong H."/>
            <person name="Weaver B."/>
            <person name="Ciecko A."/>
            <person name="Tallon L."/>
            <person name="Jackson J."/>
            <person name="Pai G."/>
            <person name="Aken S.V."/>
            <person name="Utterback T."/>
            <person name="Reidmuller S."/>
            <person name="Feldblyum T."/>
            <person name="Hsiao J."/>
            <person name="Zismann V."/>
            <person name="Iobst S."/>
            <person name="de Vazeille A.R."/>
            <person name="Buell C.R."/>
            <person name="Ying K."/>
            <person name="Li Y."/>
            <person name="Lu T."/>
            <person name="Huang Y."/>
            <person name="Zhao Q."/>
            <person name="Feng Q."/>
            <person name="Zhang L."/>
            <person name="Zhu J."/>
            <person name="Weng Q."/>
            <person name="Mu J."/>
            <person name="Lu Y."/>
            <person name="Fan D."/>
            <person name="Liu Y."/>
            <person name="Guan J."/>
            <person name="Zhang Y."/>
            <person name="Yu S."/>
            <person name="Liu X."/>
            <person name="Zhang Y."/>
            <person name="Hong G."/>
            <person name="Han B."/>
            <person name="Choisne N."/>
            <person name="Demange N."/>
            <person name="Orjeda G."/>
            <person name="Samain S."/>
            <person name="Cattolico L."/>
            <person name="Pelletier E."/>
            <person name="Couloux A."/>
            <person name="Segurens B."/>
            <person name="Wincker P."/>
            <person name="D'Hont A."/>
            <person name="Scarpelli C."/>
            <person name="Weissenbach J."/>
            <person name="Salanoubat M."/>
            <person name="Quetier F."/>
            <person name="Yu Y."/>
            <person name="Kim H.R."/>
            <person name="Rambo T."/>
            <person name="Currie J."/>
            <person name="Collura K."/>
            <person name="Luo M."/>
            <person name="Yang T."/>
            <person name="Ammiraju J.S.S."/>
            <person name="Engler F."/>
            <person name="Soderlund C."/>
            <person name="Wing R.A."/>
            <person name="Palmer L.E."/>
            <person name="de la Bastide M."/>
            <person name="Spiegel L."/>
            <person name="Nascimento L."/>
            <person name="Zutavern T."/>
            <person name="O'Shaughnessy A."/>
            <person name="Dike S."/>
            <person name="Dedhia N."/>
            <person name="Preston R."/>
            <person name="Balija V."/>
            <person name="McCombie W.R."/>
            <person name="Chow T."/>
            <person name="Chen H."/>
            <person name="Chung M."/>
            <person name="Chen C."/>
            <person name="Shaw J."/>
            <person name="Wu H."/>
            <person name="Hsiao K."/>
            <person name="Chao Y."/>
            <person name="Chu M."/>
            <person name="Cheng C."/>
            <person name="Hour A."/>
            <person name="Lee P."/>
            <person name="Lin S."/>
            <person name="Lin Y."/>
            <person name="Liou J."/>
            <person name="Liu S."/>
            <person name="Hsing Y."/>
            <person name="Raghuvanshi S."/>
            <person name="Mohanty A."/>
            <person name="Bharti A.K."/>
            <person name="Gaur A."/>
            <person name="Gupta V."/>
            <person name="Kumar D."/>
            <person name="Ravi V."/>
            <person name="Vij S."/>
            <person name="Kapur A."/>
            <person name="Khurana P."/>
            <person name="Khurana P."/>
            <person name="Khurana J.P."/>
            <person name="Tyagi A.K."/>
            <person name="Gaikwad K."/>
            <person name="Singh A."/>
            <person name="Dalal V."/>
            <person name="Srivastava S."/>
            <person name="Dixit A."/>
            <person name="Pal A.K."/>
            <person name="Ghazi I.A."/>
            <person name="Yadav M."/>
            <person name="Pandit A."/>
            <person name="Bhargava A."/>
            <person name="Sureshbabu K."/>
            <person name="Batra K."/>
            <person name="Sharma T.R."/>
            <person name="Mohapatra T."/>
            <person name="Singh N.K."/>
            <person name="Messing J."/>
            <person name="Nelson A.B."/>
            <person name="Fuks G."/>
            <person name="Kavchok S."/>
            <person name="Keizer G."/>
            <person name="Linton E."/>
            <person name="Llaca V."/>
            <person name="Song R."/>
            <person name="Tanyolac B."/>
            <person name="Young S."/>
            <person name="Ho-Il K."/>
            <person name="Hahn J.H."/>
            <person name="Sangsakoo G."/>
            <person name="Vanavichit A."/>
            <person name="de Mattos Luiz.A.T."/>
            <person name="Zimmer P.D."/>
            <person name="Malone G."/>
            <person name="Dellagostin O."/>
            <person name="de Oliveira A.C."/>
            <person name="Bevan M."/>
            <person name="Bancroft I."/>
            <person name="Minx P."/>
            <person name="Cordum H."/>
            <person name="Wilson R."/>
            <person name="Cheng Z."/>
            <person name="Jin W."/>
            <person name="Jiang J."/>
            <person name="Leong S.A."/>
            <person name="Iwama H."/>
            <person name="Gojobori T."/>
            <person name="Itoh T."/>
            <person name="Niimura Y."/>
            <person name="Fujii Y."/>
            <person name="Habara T."/>
            <person name="Sakai H."/>
            <person name="Sato Y."/>
            <person name="Wilson G."/>
            <person name="Kumar K."/>
            <person name="McCouch S."/>
            <person name="Juretic N."/>
            <person name="Hoen D."/>
            <person name="Wright S."/>
            <person name="Bruskiewich R."/>
            <person name="Bureau T."/>
            <person name="Miyao A."/>
            <person name="Hirochika H."/>
            <person name="Nishikawa T."/>
            <person name="Kadowaki K."/>
            <person name="Sugiura M."/>
            <person name="Burr B."/>
            <person name="Sasaki T."/>
        </authorList>
    </citation>
    <scope>NUCLEOTIDE SEQUENCE [LARGE SCALE GENOMIC DNA]</scope>
    <source>
        <strain evidence="3">cv. Nipponbare</strain>
    </source>
</reference>
<evidence type="ECO:0000256" key="1">
    <source>
        <dbReference type="SAM" id="MobiDB-lite"/>
    </source>
</evidence>
<gene>
    <name evidence="2" type="primary">OSJNBa0022O02.24</name>
</gene>
<dbReference type="Proteomes" id="UP000000763">
    <property type="component" value="Chromosome 6"/>
</dbReference>
<sequence length="116" mass="12672">MQDRRFGGRRRGGGGSSEVGEGEGVGGKSTGGESEDNGDAPLPSSMGADPLVYAIEVGYCRCHHRLVGEEEDGRGPQAIVWLAAVGHHAPLPTFHHRTHRCRRWLQIHELPVGRRW</sequence>
<evidence type="ECO:0000313" key="2">
    <source>
        <dbReference type="EMBL" id="BAD36007.1"/>
    </source>
</evidence>
<protein>
    <submittedName>
        <fullName evidence="2">Uncharacterized protein</fullName>
    </submittedName>
</protein>
<feature type="region of interest" description="Disordered" evidence="1">
    <location>
        <begin position="1"/>
        <end position="47"/>
    </location>
</feature>
<feature type="compositionally biased region" description="Gly residues" evidence="1">
    <location>
        <begin position="13"/>
        <end position="30"/>
    </location>
</feature>
<proteinExistence type="predicted"/>
<dbReference type="EMBL" id="AP004992">
    <property type="protein sequence ID" value="BAD36007.1"/>
    <property type="molecule type" value="Genomic_DNA"/>
</dbReference>
<dbReference type="AlphaFoldDB" id="A0A0P0WWH5"/>
<organism evidence="2 3">
    <name type="scientific">Oryza sativa subsp. japonica</name>
    <name type="common">Rice</name>
    <dbReference type="NCBI Taxonomy" id="39947"/>
    <lineage>
        <taxon>Eukaryota</taxon>
        <taxon>Viridiplantae</taxon>
        <taxon>Streptophyta</taxon>
        <taxon>Embryophyta</taxon>
        <taxon>Tracheophyta</taxon>
        <taxon>Spermatophyta</taxon>
        <taxon>Magnoliopsida</taxon>
        <taxon>Liliopsida</taxon>
        <taxon>Poales</taxon>
        <taxon>Poaceae</taxon>
        <taxon>BOP clade</taxon>
        <taxon>Oryzoideae</taxon>
        <taxon>Oryzeae</taxon>
        <taxon>Oryzinae</taxon>
        <taxon>Oryza</taxon>
        <taxon>Oryza sativa</taxon>
    </lineage>
</organism>